<dbReference type="PROSITE" id="PS00409">
    <property type="entry name" value="PROKAR_NTER_METHYL"/>
    <property type="match status" value="1"/>
</dbReference>
<dbReference type="EMBL" id="CP022530">
    <property type="protein sequence ID" value="ASP37177.1"/>
    <property type="molecule type" value="Genomic_DNA"/>
</dbReference>
<proteinExistence type="predicted"/>
<dbReference type="SUPFAM" id="SSF54523">
    <property type="entry name" value="Pili subunits"/>
    <property type="match status" value="1"/>
</dbReference>
<dbReference type="Proteomes" id="UP000202440">
    <property type="component" value="Chromosome"/>
</dbReference>
<keyword evidence="3" id="KW-1185">Reference proteome</keyword>
<reference evidence="2 3" key="1">
    <citation type="submission" date="2017-07" db="EMBL/GenBank/DDBJ databases">
        <title>Annotated genome sequence of Bacterioplanes sanyensis isolated from Red Sea.</title>
        <authorList>
            <person name="Rehman Z.U."/>
        </authorList>
    </citation>
    <scope>NUCLEOTIDE SEQUENCE [LARGE SCALE GENOMIC DNA]</scope>
    <source>
        <strain evidence="2 3">NV9</strain>
    </source>
</reference>
<evidence type="ECO:0000313" key="2">
    <source>
        <dbReference type="EMBL" id="ASP37177.1"/>
    </source>
</evidence>
<dbReference type="InterPro" id="IPR012902">
    <property type="entry name" value="N_methyl_site"/>
</dbReference>
<organism evidence="2 3">
    <name type="scientific">Bacterioplanes sanyensis</name>
    <dbReference type="NCBI Taxonomy" id="1249553"/>
    <lineage>
        <taxon>Bacteria</taxon>
        <taxon>Pseudomonadati</taxon>
        <taxon>Pseudomonadota</taxon>
        <taxon>Gammaproteobacteria</taxon>
        <taxon>Oceanospirillales</taxon>
        <taxon>Oceanospirillaceae</taxon>
        <taxon>Bacterioplanes</taxon>
    </lineage>
</organism>
<keyword evidence="1" id="KW-1133">Transmembrane helix</keyword>
<dbReference type="NCBIfam" id="TIGR02532">
    <property type="entry name" value="IV_pilin_GFxxxE"/>
    <property type="match status" value="1"/>
</dbReference>
<dbReference type="OrthoDB" id="5654254at2"/>
<protein>
    <submittedName>
        <fullName evidence="2">Type II secretory pathway, pseudopilin PulG</fullName>
    </submittedName>
</protein>
<dbReference type="Gene3D" id="3.30.700.10">
    <property type="entry name" value="Glycoprotein, Type 4 Pilin"/>
    <property type="match status" value="1"/>
</dbReference>
<feature type="transmembrane region" description="Helical" evidence="1">
    <location>
        <begin position="7"/>
        <end position="27"/>
    </location>
</feature>
<evidence type="ECO:0000313" key="3">
    <source>
        <dbReference type="Proteomes" id="UP000202440"/>
    </source>
</evidence>
<sequence>MKKQAGFTLIELIMVIVILGVLSAFALPRFADLGAEAREASLDGAFGAVRSAAGIVHAQFLAEGDNPANVTLEGATIGITNGYPSFADIDEAAGIDAVDFTITAGTGTTPTTISPVGAVSAADCQVQYTPPAAANQVPTIAIVKTNCN</sequence>
<dbReference type="RefSeq" id="WP_094058395.1">
    <property type="nucleotide sequence ID" value="NZ_CP022530.1"/>
</dbReference>
<dbReference type="AlphaFoldDB" id="A0A222FDL3"/>
<dbReference type="Pfam" id="PF07963">
    <property type="entry name" value="N_methyl"/>
    <property type="match status" value="1"/>
</dbReference>
<dbReference type="PANTHER" id="PTHR30093:SF7">
    <property type="entry name" value="MSHA MAJOR PILIN SUBUNIT MSHA"/>
    <property type="match status" value="1"/>
</dbReference>
<gene>
    <name evidence="2" type="ORF">CHH28_00085</name>
</gene>
<evidence type="ECO:0000256" key="1">
    <source>
        <dbReference type="SAM" id="Phobius"/>
    </source>
</evidence>
<keyword evidence="1" id="KW-0472">Membrane</keyword>
<dbReference type="InterPro" id="IPR045584">
    <property type="entry name" value="Pilin-like"/>
</dbReference>
<name>A0A222FDL3_9GAMM</name>
<accession>A0A222FDL3</accession>
<keyword evidence="1" id="KW-0812">Transmembrane</keyword>
<dbReference type="KEGG" id="bsan:CHH28_00085"/>
<dbReference type="PANTHER" id="PTHR30093">
    <property type="entry name" value="GENERAL SECRETION PATHWAY PROTEIN G"/>
    <property type="match status" value="1"/>
</dbReference>